<accession>A0A7D9D9S5</accession>
<dbReference type="Proteomes" id="UP001152795">
    <property type="component" value="Unassembled WGS sequence"/>
</dbReference>
<dbReference type="AlphaFoldDB" id="A0A7D9D9S5"/>
<organism evidence="1 2">
    <name type="scientific">Paramuricea clavata</name>
    <name type="common">Red gorgonian</name>
    <name type="synonym">Violescent sea-whip</name>
    <dbReference type="NCBI Taxonomy" id="317549"/>
    <lineage>
        <taxon>Eukaryota</taxon>
        <taxon>Metazoa</taxon>
        <taxon>Cnidaria</taxon>
        <taxon>Anthozoa</taxon>
        <taxon>Octocorallia</taxon>
        <taxon>Malacalcyonacea</taxon>
        <taxon>Plexauridae</taxon>
        <taxon>Paramuricea</taxon>
    </lineage>
</organism>
<dbReference type="OrthoDB" id="3230070at2759"/>
<proteinExistence type="predicted"/>
<dbReference type="EMBL" id="CACRXK020000252">
    <property type="protein sequence ID" value="CAB3980042.1"/>
    <property type="molecule type" value="Genomic_DNA"/>
</dbReference>
<dbReference type="GO" id="GO:0003964">
    <property type="term" value="F:RNA-directed DNA polymerase activity"/>
    <property type="evidence" value="ECO:0007669"/>
    <property type="project" value="UniProtKB-KW"/>
</dbReference>
<protein>
    <submittedName>
        <fullName evidence="1">RNA-directed DNA polymerase from transposon BS</fullName>
    </submittedName>
</protein>
<dbReference type="PANTHER" id="PTHR33332">
    <property type="entry name" value="REVERSE TRANSCRIPTASE DOMAIN-CONTAINING PROTEIN"/>
    <property type="match status" value="1"/>
</dbReference>
<sequence>MVQNISSEKRALVQLTKEFVHLSYRELGRKYGVSKSTAYNICNRKMKTKSRERKRGRPKVVTERTERIILRTFLQLRRKSPSFSIKDLMSESGLEIANYSRRTVSRLLNKRGYKLRQARKKGFLNENDLAIRKLFSLQNLATIYTNDLPSSVHHSKLESYVDDSKILLSFTVANVDCLKQQLEEDLYLIANSCSENELLINPGKTKYMLIGTRQNLQQLPVDMTINFLNETITPVSFAKDLGMTIDSYLTYDQHITNLVSSCNEKTLRDEPNFFTNHIAFYLDGVSFIHKCDPLKAAMQPKARVWRTKDEGLTLTAKAHGKGVILKEPIILICALEKPVLKLIESVYSTLTRYMSILDRTIESMPKRIEAILASKDTHHRANTRSSTLDIVPCFHAPISTVLLSIFNLSQTKQSWPKSCGQSLFESLKAACISLTKEFVHLSYRELGRKKMKTKSRERKRGRPKVVTERTERIILRTFLQLRRKSPSFSIKDLMSESGLEIANYSRRTVSRLLNKRGYKLRQARKKGFLNENDLAIRKLFSLQNLATIYTNDLPSSVHHSKLESYVDDSKILLSFTVANVDCLKQQLEEDLYLIANSCSENELLINPGKTKYMLIGTRQNLQQLPVDMTINFLNETITPVSFAKDLGMTIDSYLTYDQHITNLVSSCMNSLCQINRVKKCFDKEALTLIVSALVMNKMFYCSTVWSNTSSTNIKKLQLVQNFACRIITNIGKFDHISPGLRELNWLPVKEQLLLREAIMMYKCVNELAPHYLSDLFTKRSDIHQRDTRSHDSLQIPLYKTSAGQRSFHYRGVTLWNDLDIKYKKLDSLKTFKNELKRSMLEQIYK</sequence>
<keyword evidence="1" id="KW-0548">Nucleotidyltransferase</keyword>
<gene>
    <name evidence="1" type="ORF">PACLA_8A085526</name>
</gene>
<keyword evidence="1" id="KW-0808">Transferase</keyword>
<evidence type="ECO:0000313" key="2">
    <source>
        <dbReference type="Proteomes" id="UP001152795"/>
    </source>
</evidence>
<name>A0A7D9D9S5_PARCT</name>
<keyword evidence="1" id="KW-0695">RNA-directed DNA polymerase</keyword>
<dbReference type="SUPFAM" id="SSF46689">
    <property type="entry name" value="Homeodomain-like"/>
    <property type="match status" value="1"/>
</dbReference>
<dbReference type="InterPro" id="IPR009057">
    <property type="entry name" value="Homeodomain-like_sf"/>
</dbReference>
<reference evidence="1" key="1">
    <citation type="submission" date="2020-04" db="EMBL/GenBank/DDBJ databases">
        <authorList>
            <person name="Alioto T."/>
            <person name="Alioto T."/>
            <person name="Gomez Garrido J."/>
        </authorList>
    </citation>
    <scope>NUCLEOTIDE SEQUENCE</scope>
    <source>
        <strain evidence="1">A484AB</strain>
    </source>
</reference>
<keyword evidence="2" id="KW-1185">Reference proteome</keyword>
<evidence type="ECO:0000313" key="1">
    <source>
        <dbReference type="EMBL" id="CAB3980042.1"/>
    </source>
</evidence>
<comment type="caution">
    <text evidence="1">The sequence shown here is derived from an EMBL/GenBank/DDBJ whole genome shotgun (WGS) entry which is preliminary data.</text>
</comment>